<evidence type="ECO:0000256" key="10">
    <source>
        <dbReference type="SAM" id="MobiDB-lite"/>
    </source>
</evidence>
<name>A0A9D2YJJ0_NOTFU</name>
<gene>
    <name evidence="12" type="ORF">G4P62_008759</name>
</gene>
<dbReference type="FunFam" id="3.30.160.60:FF:000446">
    <property type="entry name" value="Zinc finger protein"/>
    <property type="match status" value="1"/>
</dbReference>
<feature type="compositionally biased region" description="Basic and acidic residues" evidence="10">
    <location>
        <begin position="487"/>
        <end position="500"/>
    </location>
</feature>
<feature type="domain" description="C2H2-type" evidence="11">
    <location>
        <begin position="1594"/>
        <end position="1621"/>
    </location>
</feature>
<feature type="compositionally biased region" description="Polar residues" evidence="10">
    <location>
        <begin position="742"/>
        <end position="759"/>
    </location>
</feature>
<feature type="compositionally biased region" description="Polar residues" evidence="10">
    <location>
        <begin position="261"/>
        <end position="270"/>
    </location>
</feature>
<dbReference type="FunFam" id="3.30.160.60:FF:000065">
    <property type="entry name" value="B-cell CLL/lymphoma 6, member B"/>
    <property type="match status" value="1"/>
</dbReference>
<feature type="compositionally biased region" description="Basic and acidic residues" evidence="10">
    <location>
        <begin position="128"/>
        <end position="143"/>
    </location>
</feature>
<feature type="region of interest" description="Disordered" evidence="10">
    <location>
        <begin position="833"/>
        <end position="852"/>
    </location>
</feature>
<dbReference type="SMART" id="SM00355">
    <property type="entry name" value="ZnF_C2H2"/>
    <property type="match status" value="14"/>
</dbReference>
<proteinExistence type="inferred from homology"/>
<feature type="compositionally biased region" description="Polar residues" evidence="10">
    <location>
        <begin position="1430"/>
        <end position="1440"/>
    </location>
</feature>
<evidence type="ECO:0000313" key="13">
    <source>
        <dbReference type="Proteomes" id="UP000822369"/>
    </source>
</evidence>
<evidence type="ECO:0000256" key="2">
    <source>
        <dbReference type="ARBA" id="ARBA00006991"/>
    </source>
</evidence>
<keyword evidence="7" id="KW-0539">Nucleus</keyword>
<dbReference type="Pfam" id="PF00096">
    <property type="entry name" value="zf-C2H2"/>
    <property type="match status" value="9"/>
</dbReference>
<evidence type="ECO:0000256" key="6">
    <source>
        <dbReference type="ARBA" id="ARBA00022833"/>
    </source>
</evidence>
<dbReference type="InterPro" id="IPR036236">
    <property type="entry name" value="Znf_C2H2_sf"/>
</dbReference>
<dbReference type="Gene3D" id="3.30.160.60">
    <property type="entry name" value="Classic Zinc Finger"/>
    <property type="match status" value="12"/>
</dbReference>
<keyword evidence="4" id="KW-0677">Repeat</keyword>
<feature type="domain" description="C2H2-type" evidence="11">
    <location>
        <begin position="296"/>
        <end position="323"/>
    </location>
</feature>
<feature type="domain" description="C2H2-type" evidence="11">
    <location>
        <begin position="324"/>
        <end position="351"/>
    </location>
</feature>
<comment type="caution">
    <text evidence="12">The sequence shown here is derived from an EMBL/GenBank/DDBJ whole genome shotgun (WGS) entry which is preliminary data.</text>
</comment>
<evidence type="ECO:0000256" key="4">
    <source>
        <dbReference type="ARBA" id="ARBA00022737"/>
    </source>
</evidence>
<feature type="domain" description="C2H2-type" evidence="11">
    <location>
        <begin position="899"/>
        <end position="926"/>
    </location>
</feature>
<dbReference type="FunFam" id="3.30.160.60:FF:000417">
    <property type="entry name" value="Zinc finger protein"/>
    <property type="match status" value="1"/>
</dbReference>
<comment type="subcellular location">
    <subcellularLocation>
        <location evidence="1">Nucleus</location>
    </subcellularLocation>
</comment>
<evidence type="ECO:0000256" key="9">
    <source>
        <dbReference type="SAM" id="Coils"/>
    </source>
</evidence>
<dbReference type="InterPro" id="IPR013087">
    <property type="entry name" value="Znf_C2H2_type"/>
</dbReference>
<feature type="compositionally biased region" description="Low complexity" evidence="10">
    <location>
        <begin position="784"/>
        <end position="797"/>
    </location>
</feature>
<feature type="compositionally biased region" description="Polar residues" evidence="10">
    <location>
        <begin position="833"/>
        <end position="851"/>
    </location>
</feature>
<feature type="domain" description="C2H2-type" evidence="11">
    <location>
        <begin position="380"/>
        <end position="402"/>
    </location>
</feature>
<feature type="region of interest" description="Disordered" evidence="10">
    <location>
        <begin position="120"/>
        <end position="143"/>
    </location>
</feature>
<keyword evidence="5 8" id="KW-0863">Zinc-finger</keyword>
<dbReference type="FunFam" id="3.30.160.60:FF:000625">
    <property type="entry name" value="Zinc finger protein 536"/>
    <property type="match status" value="1"/>
</dbReference>
<organism evidence="12 13">
    <name type="scientific">Nothobranchius furzeri</name>
    <name type="common">Turquoise killifish</name>
    <dbReference type="NCBI Taxonomy" id="105023"/>
    <lineage>
        <taxon>Eukaryota</taxon>
        <taxon>Metazoa</taxon>
        <taxon>Chordata</taxon>
        <taxon>Craniata</taxon>
        <taxon>Vertebrata</taxon>
        <taxon>Euteleostomi</taxon>
        <taxon>Actinopterygii</taxon>
        <taxon>Neopterygii</taxon>
        <taxon>Teleostei</taxon>
        <taxon>Neoteleostei</taxon>
        <taxon>Acanthomorphata</taxon>
        <taxon>Ovalentaria</taxon>
        <taxon>Atherinomorphae</taxon>
        <taxon>Cyprinodontiformes</taxon>
        <taxon>Nothobranchiidae</taxon>
        <taxon>Nothobranchius</taxon>
    </lineage>
</organism>
<feature type="domain" description="C2H2-type" evidence="11">
    <location>
        <begin position="871"/>
        <end position="898"/>
    </location>
</feature>
<feature type="domain" description="C2H2-type" evidence="11">
    <location>
        <begin position="1130"/>
        <end position="1157"/>
    </location>
</feature>
<dbReference type="InterPro" id="IPR050331">
    <property type="entry name" value="Zinc_finger"/>
</dbReference>
<evidence type="ECO:0000256" key="7">
    <source>
        <dbReference type="ARBA" id="ARBA00023242"/>
    </source>
</evidence>
<keyword evidence="6" id="KW-0862">Zinc</keyword>
<feature type="compositionally biased region" description="Basic and acidic residues" evidence="10">
    <location>
        <begin position="513"/>
        <end position="533"/>
    </location>
</feature>
<dbReference type="GO" id="GO:0008270">
    <property type="term" value="F:zinc ion binding"/>
    <property type="evidence" value="ECO:0007669"/>
    <property type="project" value="UniProtKB-KW"/>
</dbReference>
<feature type="compositionally biased region" description="Basic and acidic residues" evidence="10">
    <location>
        <begin position="709"/>
        <end position="719"/>
    </location>
</feature>
<dbReference type="SUPFAM" id="SSF57667">
    <property type="entry name" value="beta-beta-alpha zinc fingers"/>
    <property type="match status" value="7"/>
</dbReference>
<evidence type="ECO:0000256" key="8">
    <source>
        <dbReference type="PROSITE-ProRule" id="PRU00042"/>
    </source>
</evidence>
<evidence type="ECO:0000256" key="3">
    <source>
        <dbReference type="ARBA" id="ARBA00022723"/>
    </source>
</evidence>
<feature type="domain" description="C2H2-type" evidence="11">
    <location>
        <begin position="1622"/>
        <end position="1647"/>
    </location>
</feature>
<dbReference type="GO" id="GO:0010468">
    <property type="term" value="P:regulation of gene expression"/>
    <property type="evidence" value="ECO:0007669"/>
    <property type="project" value="TreeGrafter"/>
</dbReference>
<feature type="domain" description="C2H2-type" evidence="11">
    <location>
        <begin position="1538"/>
        <end position="1565"/>
    </location>
</feature>
<accession>A0A9D2YJJ0</accession>
<dbReference type="FunFam" id="3.30.160.60:FF:000414">
    <property type="entry name" value="Zinc finger protein 398"/>
    <property type="match status" value="1"/>
</dbReference>
<feature type="region of interest" description="Disordered" evidence="10">
    <location>
        <begin position="709"/>
        <end position="759"/>
    </location>
</feature>
<feature type="domain" description="C2H2-type" evidence="11">
    <location>
        <begin position="1158"/>
        <end position="1180"/>
    </location>
</feature>
<reference evidence="12" key="1">
    <citation type="submission" date="2020-03" db="EMBL/GenBank/DDBJ databases">
        <title>Intra-Species Differences in Population Size shape Life History and Genome Evolution.</title>
        <authorList>
            <person name="Willemsen D."/>
            <person name="Cui R."/>
            <person name="Valenzano D.R."/>
        </authorList>
    </citation>
    <scope>NUCLEOTIDE SEQUENCE</scope>
    <source>
        <strain evidence="12">GRZ</strain>
        <tissue evidence="12">Whole</tissue>
    </source>
</reference>
<feature type="region of interest" description="Disordered" evidence="10">
    <location>
        <begin position="256"/>
        <end position="277"/>
    </location>
</feature>
<sequence length="1647" mass="185466">MSFPSTFGTQLAAFMDKLTKAVVAEITKLVEEGCLDLRLEVRQRDVDIQDLRTRLKMMEAELCKAQEAAARRTTEEEMQKNSQNQILQDSYEDHQIDVAYPDLKSADLLCEDFSGLDENRNVSPVIKPEPENGFHSTDAGDHMTTDVVGPKVEGGGDVVWSACRMFENSSVSAQQHTPIIPSNVEQYSVCRNPQNSSNFLLSSDQQVADDRLVVPVKVEETTHPVSMGTSTSDSVYNKDVRQDLCMQAASEHAWPSAALHQRSTANTSQSNEEDGTRSSIRTKRLTLVCKTSQKVFICLECDKSFYYLSQLEQHRTTHQSFKPFRCLECGKCFTQKTRLKTHQRGHTGEKPYSCEFCGKLFSRKDNCHRHERFHSGVKPYSCKKCGKSFTMLGKLRKHEESHLLGPSLGLAVVTIMLSGVPLRTQIASVIDALAKTAVAEISKVVEESMVVLRLEMCQRENEIKRLKSSVEVLHGELRATRQAVTLRPRDEGQSGRRDQRNPVLSGENYRTMSESKVEVKCEPVEEGSQELRRQTNKSGEEYPYEGGQWNSTMQKEMGCSRPDFLTLGPSSLSCLAESSLESRLNLSCSSSAGFQQNLFSRGLPGYSQYRNTMRRRTVKRLMFKKRFICPYCGKSFERSGHLERHKRIHTGEKPYRCEICGRRFNQKCSLKEHMKIHRRCLQLPPEEMQVGQQVPPIPEVNPIIDQHQSDKIRPSKEDENQIPIEATRPSPVQVKSEPVEENVTQPEFTGGNDQTANRADNVSDNITALESTSQLWTPRLQNDPEPSSSEFLSSSSPNMSSYPAIAQLLQPPVEASCSSSFFQGKPYGELKNQKISQTPRGSPSLMGSSNPGPEVQMDHLQRRVLNPKKCFLCSYCGKIFERAGHLERHLRIHTGEKPYGCHICGRCFNQKSSLKSHMKTHRNGETTYTLEPHHLMFTVPDNKLLENFMDPSSGPTAAGEQLPGPAYSDSFREETIMVKLEPRGENYFSLSQIGADDNMAEASRSQLWTSTLEKNIETSDQTVLFLQDEKYHLGSPSGGVGKPQEYDSPAKDLTFINNKEKDQFAAMAPQPGSSDLTDARELHDGHEVSVSVYSSVRDGIHQDDVFEFNMAASGSYEDSCRADATGQSSYICSNCGQSFDSFSKFQEHHCEQTSEQALGCKICGKTFNQMSILKLHLKLHVKIIFMNMATCIPFQSQLSSIMEVLVKAAVAEISKLVDDKCEILHLEISRKQSENDLLTSKLRMMENKNAQMQREFENFMDRGTDLGRNRLHPTRDVRFCGFEDAAGSFTIKEESADEALWISDSARAVGNAVHYSDADSGPENQQLSQSEVIRQKRSEFSDSYNSGPHVVDINSLHFTVKTEKEEDQVSFRQDGCQHSREKQAPIAADYPMDDRENQLWSSIIEGNDIDTGFPDFSSVVDEYSSSFSENSDATNVGSNPSKPPGVQQCNGLFSGDYQKDPQLSHFHPRTQTATQQPEKQKEQIHLQRHASRSAQIEEDPQNLCQNKPVLSESLNTFTPTNFYSHTAHKSLSAISRVLTCSQCGKSFNRQHQLKLHLQSHKRKRALWCTVCGKSFQCPSHLSIHHRTHTGEKPYGCGQCGKRFTQQSSLRVHQRTHSGERPYSCSQCGKTFILMHHLKRHGIIHTNG</sequence>
<feature type="domain" description="C2H2-type" evidence="11">
    <location>
        <begin position="627"/>
        <end position="654"/>
    </location>
</feature>
<evidence type="ECO:0000313" key="12">
    <source>
        <dbReference type="EMBL" id="KAF7221986.1"/>
    </source>
</evidence>
<feature type="region of interest" description="Disordered" evidence="10">
    <location>
        <begin position="483"/>
        <end position="547"/>
    </location>
</feature>
<dbReference type="EMBL" id="JAAVVJ010000005">
    <property type="protein sequence ID" value="KAF7221986.1"/>
    <property type="molecule type" value="Genomic_DNA"/>
</dbReference>
<dbReference type="FunFam" id="3.30.160.60:FF:000557">
    <property type="entry name" value="zinc finger and SCAN domain-containing protein 29"/>
    <property type="match status" value="1"/>
</dbReference>
<feature type="region of interest" description="Disordered" evidence="10">
    <location>
        <begin position="1427"/>
        <end position="1498"/>
    </location>
</feature>
<feature type="domain" description="C2H2-type" evidence="11">
    <location>
        <begin position="352"/>
        <end position="379"/>
    </location>
</feature>
<dbReference type="PANTHER" id="PTHR16515:SF66">
    <property type="entry name" value="C2H2-TYPE DOMAIN-CONTAINING PROTEIN"/>
    <property type="match status" value="1"/>
</dbReference>
<dbReference type="PANTHER" id="PTHR16515">
    <property type="entry name" value="PR DOMAIN ZINC FINGER PROTEIN"/>
    <property type="match status" value="1"/>
</dbReference>
<dbReference type="PROSITE" id="PS00028">
    <property type="entry name" value="ZINC_FINGER_C2H2_1"/>
    <property type="match status" value="13"/>
</dbReference>
<keyword evidence="9" id="KW-0175">Coiled coil</keyword>
<evidence type="ECO:0000256" key="5">
    <source>
        <dbReference type="ARBA" id="ARBA00022771"/>
    </source>
</evidence>
<feature type="domain" description="C2H2-type" evidence="11">
    <location>
        <begin position="1566"/>
        <end position="1593"/>
    </location>
</feature>
<evidence type="ECO:0000256" key="1">
    <source>
        <dbReference type="ARBA" id="ARBA00004123"/>
    </source>
</evidence>
<dbReference type="GO" id="GO:0005634">
    <property type="term" value="C:nucleus"/>
    <property type="evidence" value="ECO:0007669"/>
    <property type="project" value="UniProtKB-SubCell"/>
</dbReference>
<feature type="compositionally biased region" description="Polar residues" evidence="10">
    <location>
        <begin position="771"/>
        <end position="780"/>
    </location>
</feature>
<dbReference type="Proteomes" id="UP000822369">
    <property type="component" value="Chromosome 5"/>
</dbReference>
<keyword evidence="3" id="KW-0479">Metal-binding</keyword>
<dbReference type="FunFam" id="3.30.160.60:FF:002343">
    <property type="entry name" value="Zinc finger protein 33A"/>
    <property type="match status" value="2"/>
</dbReference>
<dbReference type="FunFam" id="3.30.160.60:FF:001498">
    <property type="entry name" value="Zinc finger protein 404"/>
    <property type="match status" value="2"/>
</dbReference>
<feature type="domain" description="C2H2-type" evidence="11">
    <location>
        <begin position="655"/>
        <end position="677"/>
    </location>
</feature>
<feature type="region of interest" description="Disordered" evidence="10">
    <location>
        <begin position="771"/>
        <end position="797"/>
    </location>
</feature>
<protein>
    <submittedName>
        <fullName evidence="12">LOC107383648-like protein</fullName>
    </submittedName>
</protein>
<feature type="coiled-coil region" evidence="9">
    <location>
        <begin position="1228"/>
        <end position="1262"/>
    </location>
</feature>
<evidence type="ECO:0000259" key="11">
    <source>
        <dbReference type="PROSITE" id="PS50157"/>
    </source>
</evidence>
<comment type="similarity">
    <text evidence="2">Belongs to the krueppel C2H2-type zinc-finger protein family.</text>
</comment>
<dbReference type="PROSITE" id="PS50157">
    <property type="entry name" value="ZINC_FINGER_C2H2_2"/>
    <property type="match status" value="14"/>
</dbReference>